<organism evidence="1 2">
    <name type="scientific">Necator americanus</name>
    <name type="common">Human hookworm</name>
    <dbReference type="NCBI Taxonomy" id="51031"/>
    <lineage>
        <taxon>Eukaryota</taxon>
        <taxon>Metazoa</taxon>
        <taxon>Ecdysozoa</taxon>
        <taxon>Nematoda</taxon>
        <taxon>Chromadorea</taxon>
        <taxon>Rhabditida</taxon>
        <taxon>Rhabditina</taxon>
        <taxon>Rhabditomorpha</taxon>
        <taxon>Strongyloidea</taxon>
        <taxon>Ancylostomatidae</taxon>
        <taxon>Bunostominae</taxon>
        <taxon>Necator</taxon>
    </lineage>
</organism>
<keyword evidence="2" id="KW-1185">Reference proteome</keyword>
<protein>
    <recommendedName>
        <fullName evidence="3">Secreted protein</fullName>
    </recommendedName>
</protein>
<dbReference type="EMBL" id="JAVFWL010000003">
    <property type="protein sequence ID" value="KAK6740163.1"/>
    <property type="molecule type" value="Genomic_DNA"/>
</dbReference>
<sequence length="95" mass="10854">MDMTAILISIDALISSVFAHTSMKPIAFTVLFLAVFAVDYCKSIPTMHNKADQFAERLLGKFGSSFIRIQKNDCCRINQALNCCTLRWYWNEIQL</sequence>
<comment type="caution">
    <text evidence="1">The sequence shown here is derived from an EMBL/GenBank/DDBJ whole genome shotgun (WGS) entry which is preliminary data.</text>
</comment>
<reference evidence="1 2" key="1">
    <citation type="submission" date="2023-08" db="EMBL/GenBank/DDBJ databases">
        <title>A Necator americanus chromosomal reference genome.</title>
        <authorList>
            <person name="Ilik V."/>
            <person name="Petrzelkova K.J."/>
            <person name="Pardy F."/>
            <person name="Fuh T."/>
            <person name="Niatou-Singa F.S."/>
            <person name="Gouil Q."/>
            <person name="Baker L."/>
            <person name="Ritchie M.E."/>
            <person name="Jex A.R."/>
            <person name="Gazzola D."/>
            <person name="Li H."/>
            <person name="Toshio Fujiwara R."/>
            <person name="Zhan B."/>
            <person name="Aroian R.V."/>
            <person name="Pafco B."/>
            <person name="Schwarz E.M."/>
        </authorList>
    </citation>
    <scope>NUCLEOTIDE SEQUENCE [LARGE SCALE GENOMIC DNA]</scope>
    <source>
        <strain evidence="1 2">Aroian</strain>
        <tissue evidence="1">Whole animal</tissue>
    </source>
</reference>
<evidence type="ECO:0000313" key="2">
    <source>
        <dbReference type="Proteomes" id="UP001303046"/>
    </source>
</evidence>
<evidence type="ECO:0008006" key="3">
    <source>
        <dbReference type="Google" id="ProtNLM"/>
    </source>
</evidence>
<accession>A0ABR1CR42</accession>
<dbReference type="Proteomes" id="UP001303046">
    <property type="component" value="Unassembled WGS sequence"/>
</dbReference>
<evidence type="ECO:0000313" key="1">
    <source>
        <dbReference type="EMBL" id="KAK6740163.1"/>
    </source>
</evidence>
<gene>
    <name evidence="1" type="primary">Necator_chrIII.g9328</name>
    <name evidence="1" type="ORF">RB195_008563</name>
</gene>
<proteinExistence type="predicted"/>
<name>A0ABR1CR42_NECAM</name>